<keyword evidence="2" id="KW-1185">Reference proteome</keyword>
<dbReference type="SUPFAM" id="SSF102400">
    <property type="entry name" value="DNA polymerase III chi subunit"/>
    <property type="match status" value="1"/>
</dbReference>
<dbReference type="Proteomes" id="UP000184085">
    <property type="component" value="Unassembled WGS sequence"/>
</dbReference>
<dbReference type="GO" id="GO:0003677">
    <property type="term" value="F:DNA binding"/>
    <property type="evidence" value="ECO:0007669"/>
    <property type="project" value="InterPro"/>
</dbReference>
<dbReference type="InterPro" id="IPR036768">
    <property type="entry name" value="PolIII_chi_sf"/>
</dbReference>
<protein>
    <submittedName>
        <fullName evidence="1">DNA polymerase III subunit chi</fullName>
    </submittedName>
</protein>
<dbReference type="PANTHER" id="PTHR38767:SF1">
    <property type="entry name" value="DNA POLYMERASE III SUBUNIT CHI"/>
    <property type="match status" value="1"/>
</dbReference>
<accession>A0A1M4N5N1</accession>
<reference evidence="2" key="1">
    <citation type="submission" date="2016-09" db="EMBL/GenBank/DDBJ databases">
        <authorList>
            <person name="Wibberg D."/>
        </authorList>
    </citation>
    <scope>NUCLEOTIDE SEQUENCE [LARGE SCALE GENOMIC DNA]</scope>
</reference>
<dbReference type="RefSeq" id="WP_072707008.1">
    <property type="nucleotide sequence ID" value="NZ_FMJB01000055.1"/>
</dbReference>
<dbReference type="Pfam" id="PF04364">
    <property type="entry name" value="DNA_pol3_chi"/>
    <property type="match status" value="1"/>
</dbReference>
<evidence type="ECO:0000313" key="1">
    <source>
        <dbReference type="EMBL" id="SCM68386.1"/>
    </source>
</evidence>
<dbReference type="InterPro" id="IPR007459">
    <property type="entry name" value="DNA_pol3_chi"/>
</dbReference>
<dbReference type="AlphaFoldDB" id="A0A1M4N5N1"/>
<dbReference type="GO" id="GO:0003887">
    <property type="term" value="F:DNA-directed DNA polymerase activity"/>
    <property type="evidence" value="ECO:0007669"/>
    <property type="project" value="InterPro"/>
</dbReference>
<dbReference type="EMBL" id="FMJB01000055">
    <property type="protein sequence ID" value="SCM68386.1"/>
    <property type="molecule type" value="Genomic_DNA"/>
</dbReference>
<name>A0A1M4N5N1_9RHOB</name>
<organism evidence="1 2">
    <name type="scientific">Donghicola eburneus</name>
    <dbReference type="NCBI Taxonomy" id="393278"/>
    <lineage>
        <taxon>Bacteria</taxon>
        <taxon>Pseudomonadati</taxon>
        <taxon>Pseudomonadota</taxon>
        <taxon>Alphaproteobacteria</taxon>
        <taxon>Rhodobacterales</taxon>
        <taxon>Roseobacteraceae</taxon>
        <taxon>Donghicola</taxon>
    </lineage>
</organism>
<dbReference type="NCBIfam" id="NF004347">
    <property type="entry name" value="PRK05728.1-4"/>
    <property type="match status" value="1"/>
</dbReference>
<sequence>MGAAFFYHLTRSSLDEALSLLIDRSLGNGWRVAVRGTDAGRLEWLDQKLWMGPEEQFLPHGMAGGAHDALQPVLLTTGTERPNDAVCLMAIDRANVAPDEVNTLNRVCIVFDGYDYDQLTHARGQWKSLTDAGCSAQYWSEESGRWEKKAEK</sequence>
<evidence type="ECO:0000313" key="2">
    <source>
        <dbReference type="Proteomes" id="UP000184085"/>
    </source>
</evidence>
<dbReference type="GO" id="GO:0006260">
    <property type="term" value="P:DNA replication"/>
    <property type="evidence" value="ECO:0007669"/>
    <property type="project" value="InterPro"/>
</dbReference>
<dbReference type="Gene3D" id="3.40.50.10110">
    <property type="entry name" value="DNA polymerase III subunit chi"/>
    <property type="match status" value="1"/>
</dbReference>
<gene>
    <name evidence="1" type="ORF">KARMA_2604</name>
</gene>
<dbReference type="PANTHER" id="PTHR38767">
    <property type="entry name" value="DNA POLYMERASE III SUBUNIT CHI"/>
    <property type="match status" value="1"/>
</dbReference>
<proteinExistence type="predicted"/>
<dbReference type="GO" id="GO:0032298">
    <property type="term" value="P:positive regulation of DNA-templated DNA replication initiation"/>
    <property type="evidence" value="ECO:0007669"/>
    <property type="project" value="TreeGrafter"/>
</dbReference>